<sequence length="129" mass="14534">MTIILACNGDGTCKIAPLLIIQSEDYKDLPAALRTDDNIKHTEYGCLRYKEFDQWIAKFRLHIEENSPSDATTRFILTLNGRAPHKVGRNKQNLGSVPNVSVYYSPSNTTKLVQPMDTGIINRLQIKAQ</sequence>
<comment type="caution">
    <text evidence="1">The sequence shown here is derived from an EMBL/GenBank/DDBJ whole genome shotgun (WGS) entry which is preliminary data.</text>
</comment>
<evidence type="ECO:0000313" key="2">
    <source>
        <dbReference type="Proteomes" id="UP001140096"/>
    </source>
</evidence>
<gene>
    <name evidence="1" type="ORF">H4S07_002642</name>
</gene>
<reference evidence="1" key="1">
    <citation type="submission" date="2022-07" db="EMBL/GenBank/DDBJ databases">
        <title>Phylogenomic reconstructions and comparative analyses of Kickxellomycotina fungi.</title>
        <authorList>
            <person name="Reynolds N.K."/>
            <person name="Stajich J.E."/>
            <person name="Barry K."/>
            <person name="Grigoriev I.V."/>
            <person name="Crous P."/>
            <person name="Smith M.E."/>
        </authorList>
    </citation>
    <scope>NUCLEOTIDE SEQUENCE</scope>
    <source>
        <strain evidence="1">CBS 102833</strain>
    </source>
</reference>
<organism evidence="1 2">
    <name type="scientific">Coemansia furcata</name>
    <dbReference type="NCBI Taxonomy" id="417177"/>
    <lineage>
        <taxon>Eukaryota</taxon>
        <taxon>Fungi</taxon>
        <taxon>Fungi incertae sedis</taxon>
        <taxon>Zoopagomycota</taxon>
        <taxon>Kickxellomycotina</taxon>
        <taxon>Kickxellomycetes</taxon>
        <taxon>Kickxellales</taxon>
        <taxon>Kickxellaceae</taxon>
        <taxon>Coemansia</taxon>
    </lineage>
</organism>
<evidence type="ECO:0000313" key="1">
    <source>
        <dbReference type="EMBL" id="KAJ2810490.1"/>
    </source>
</evidence>
<proteinExistence type="predicted"/>
<accession>A0ACC1LK56</accession>
<keyword evidence="2" id="KW-1185">Reference proteome</keyword>
<dbReference type="Proteomes" id="UP001140096">
    <property type="component" value="Unassembled WGS sequence"/>
</dbReference>
<name>A0ACC1LK56_9FUNG</name>
<dbReference type="EMBL" id="JANBUP010000695">
    <property type="protein sequence ID" value="KAJ2810490.1"/>
    <property type="molecule type" value="Genomic_DNA"/>
</dbReference>
<protein>
    <submittedName>
        <fullName evidence="1">Uncharacterized protein</fullName>
    </submittedName>
</protein>